<evidence type="ECO:0000313" key="1">
    <source>
        <dbReference type="EMBL" id="CUX26716.1"/>
    </source>
</evidence>
<sequence length="228" mass="24170">MGIFWPANARQSRLSSRMRALLRDVDATKKAARRPPFDQSIEMEILFRCGFSSLCCFFRCLGFCGFGCCLLGGESLCCCYLFGFQTCLFVGKRLTLGLVQLAGARTGVLNDTGSLAATVAQVVELCAANLTAANDFNAFDQRGVDREYALDAFAVGNLANGEAFGKTAAGTGDANAFVSLNAGTVTFGNAHVDAQGVARRKLGQGALCFDLGGLFGFQLLNDVGHVNL</sequence>
<dbReference type="AlphaFoldDB" id="A0A1S7PUC1"/>
<accession>A0A1S7PUC1</accession>
<gene>
    <name evidence="1" type="ORF">AGR7C_Cc20021</name>
</gene>
<evidence type="ECO:0000313" key="2">
    <source>
        <dbReference type="Proteomes" id="UP000191987"/>
    </source>
</evidence>
<organism evidence="1 2">
    <name type="scientific">Agrobacterium deltaense Zutra 3/1</name>
    <dbReference type="NCBI Taxonomy" id="1183427"/>
    <lineage>
        <taxon>Bacteria</taxon>
        <taxon>Pseudomonadati</taxon>
        <taxon>Pseudomonadota</taxon>
        <taxon>Alphaproteobacteria</taxon>
        <taxon>Hyphomicrobiales</taxon>
        <taxon>Rhizobiaceae</taxon>
        <taxon>Rhizobium/Agrobacterium group</taxon>
        <taxon>Agrobacterium</taxon>
    </lineage>
</organism>
<reference evidence="1 2" key="1">
    <citation type="submission" date="2016-01" db="EMBL/GenBank/DDBJ databases">
        <authorList>
            <person name="Oliw E.H."/>
        </authorList>
    </citation>
    <scope>NUCLEOTIDE SEQUENCE [LARGE SCALE GENOMIC DNA]</scope>
    <source>
        <strain evidence="1 2">Zutra 3-1</strain>
    </source>
</reference>
<proteinExistence type="predicted"/>
<dbReference type="EMBL" id="FBWG01000012">
    <property type="protein sequence ID" value="CUX26716.1"/>
    <property type="molecule type" value="Genomic_DNA"/>
</dbReference>
<dbReference type="Proteomes" id="UP000191987">
    <property type="component" value="Unassembled WGS sequence"/>
</dbReference>
<name>A0A1S7PUC1_9HYPH</name>
<protein>
    <submittedName>
        <fullName evidence="1">Uncharacterized protein</fullName>
    </submittedName>
</protein>